<gene>
    <name evidence="2" type="ORF">NOL15_01775</name>
</gene>
<protein>
    <submittedName>
        <fullName evidence="2">AMP-binding protein</fullName>
    </submittedName>
</protein>
<dbReference type="InterPro" id="IPR042099">
    <property type="entry name" value="ANL_N_sf"/>
</dbReference>
<dbReference type="InterPro" id="IPR045851">
    <property type="entry name" value="AMP-bd_C_sf"/>
</dbReference>
<proteinExistence type="predicted"/>
<evidence type="ECO:0000313" key="2">
    <source>
        <dbReference type="EMBL" id="MDG4511602.1"/>
    </source>
</evidence>
<dbReference type="Proteomes" id="UP001152879">
    <property type="component" value="Unassembled WGS sequence"/>
</dbReference>
<dbReference type="EMBL" id="JANFML010000002">
    <property type="protein sequence ID" value="MDG4511602.1"/>
    <property type="molecule type" value="Genomic_DNA"/>
</dbReference>
<reference evidence="2" key="1">
    <citation type="submission" date="2022-07" db="EMBL/GenBank/DDBJ databases">
        <title>Whole Genome Sequencing of Streptococcus suis.</title>
        <authorList>
            <person name="Dai X."/>
            <person name="Huang J."/>
            <person name="Wang L."/>
        </authorList>
    </citation>
    <scope>NUCLEOTIDE SEQUENCE</scope>
    <source>
        <strain evidence="2">SFB2</strain>
    </source>
</reference>
<dbReference type="AlphaFoldDB" id="A0A9X4MK03"/>
<dbReference type="Gene3D" id="3.40.50.12780">
    <property type="entry name" value="N-terminal domain of ligase-like"/>
    <property type="match status" value="1"/>
</dbReference>
<dbReference type="SUPFAM" id="SSF56801">
    <property type="entry name" value="Acetyl-CoA synthetase-like"/>
    <property type="match status" value="1"/>
</dbReference>
<dbReference type="GO" id="GO:0031177">
    <property type="term" value="F:phosphopantetheine binding"/>
    <property type="evidence" value="ECO:0007669"/>
    <property type="project" value="TreeGrafter"/>
</dbReference>
<dbReference type="GO" id="GO:0043041">
    <property type="term" value="P:amino acid activation for nonribosomal peptide biosynthetic process"/>
    <property type="evidence" value="ECO:0007669"/>
    <property type="project" value="TreeGrafter"/>
</dbReference>
<dbReference type="PANTHER" id="PTHR45527:SF1">
    <property type="entry name" value="FATTY ACID SYNTHASE"/>
    <property type="match status" value="1"/>
</dbReference>
<dbReference type="SUPFAM" id="SSF47336">
    <property type="entry name" value="ACP-like"/>
    <property type="match status" value="1"/>
</dbReference>
<organism evidence="2 3">
    <name type="scientific">Streptococcus suis</name>
    <dbReference type="NCBI Taxonomy" id="1307"/>
    <lineage>
        <taxon>Bacteria</taxon>
        <taxon>Bacillati</taxon>
        <taxon>Bacillota</taxon>
        <taxon>Bacilli</taxon>
        <taxon>Lactobacillales</taxon>
        <taxon>Streptococcaceae</taxon>
        <taxon>Streptococcus</taxon>
    </lineage>
</organism>
<feature type="domain" description="AMP-dependent synthetase/ligase" evidence="1">
    <location>
        <begin position="8"/>
        <end position="348"/>
    </location>
</feature>
<dbReference type="Gene3D" id="1.10.1200.10">
    <property type="entry name" value="ACP-like"/>
    <property type="match status" value="1"/>
</dbReference>
<dbReference type="InterPro" id="IPR036736">
    <property type="entry name" value="ACP-like_sf"/>
</dbReference>
<name>A0A9X4MK03_STRSU</name>
<dbReference type="PANTHER" id="PTHR45527">
    <property type="entry name" value="NONRIBOSOMAL PEPTIDE SYNTHETASE"/>
    <property type="match status" value="1"/>
</dbReference>
<evidence type="ECO:0000259" key="1">
    <source>
        <dbReference type="Pfam" id="PF00501"/>
    </source>
</evidence>
<comment type="caution">
    <text evidence="2">The sequence shown here is derived from an EMBL/GenBank/DDBJ whole genome shotgun (WGS) entry which is preliminary data.</text>
</comment>
<dbReference type="InterPro" id="IPR020845">
    <property type="entry name" value="AMP-binding_CS"/>
</dbReference>
<dbReference type="InterPro" id="IPR000873">
    <property type="entry name" value="AMP-dep_synth/lig_dom"/>
</dbReference>
<dbReference type="GO" id="GO:0005737">
    <property type="term" value="C:cytoplasm"/>
    <property type="evidence" value="ECO:0007669"/>
    <property type="project" value="TreeGrafter"/>
</dbReference>
<sequence>MEILKLFKYRVNHTPNNVCLYSPEIEITFNVLDKYSNEIANQILSKTNKDIIPIYIDDDIYVLPVVLSIMKAGKVPLPLTTSLPYNQSIGRISEVDYDLVISNNLMDLQNVMTIPKWSEFEIEEKIEDVRNSISFKDSDIAYIICTSGSTGVPKKVFLSHSNINWLLNEFYSLVNFSTESTFLFTTPYTFDVSLTELFAPIVTGGKLCCFRKFNSIEKMKSTIEYVKKYKITHLSLPPTYAELLVDTADIDDFSNLDFICLAGEKFEVRLSNKFLRIIDRGTQVLNLYGPSETTIYSTFYKVSGKEVTEVPIGSPITGCKFKILNQNKEESRNGELYIGGKGVSLGYLLDSDLKKELFIEIDSESYYKTGDFVHLNSINELVFDNRKDGQIKINGIRVELGEIENEVLILPEIRQCKVVFENKKIFIFYKTDFDEKICNNKIKERLPKYISPVMIKVPDFIVNQNRKFDSKEMIRKYFSENEKKIENRISREIAELLGQVGATSFDDMDSIKIVRFFLEVEEKFNITIPDKMIPGLINIEDLINYIENQEKSIIATTPSNIESDKTNLQMTIDNYLRLYDLEEKLIPTMFMQKQYNIKGYSAVLSIDFEYNNFNYEGIIRLQDTLKTLAKDIDVLKMLLIKEKDTLYFKKITENSFVPIIYLMSGQVSEEFIREILYSPNNKTIPQFITIAYPHFKKVSIYFSHNIMDKSSLSKFSKLFRLCLKNPNHMVTSGRNYEDFINFVKKKNRKTSIREIFKELPDTSYLIPQFRKHVDGRALMMESKIVGEDSISISKEVAYKVAQYLFSIDKNSNIVTGSYIANIRHFDNFEAEDIVGDMHINVPFIISSSTTYEDFDEQATAEISKIISGKFIRDKIFDGYPQFSGYFGKAKQKLESLNVSINYIGEVNDVDATIQESFDDKYPKKYILAFTNKSRLFVIIFNDTLLPTKFNTQLKDYVDTIEVKDIVSLV</sequence>
<evidence type="ECO:0000313" key="3">
    <source>
        <dbReference type="Proteomes" id="UP001152879"/>
    </source>
</evidence>
<dbReference type="Gene3D" id="3.30.300.30">
    <property type="match status" value="1"/>
</dbReference>
<dbReference type="PROSITE" id="PS00455">
    <property type="entry name" value="AMP_BINDING"/>
    <property type="match status" value="1"/>
</dbReference>
<accession>A0A9X4MK03</accession>
<dbReference type="Pfam" id="PF00501">
    <property type="entry name" value="AMP-binding"/>
    <property type="match status" value="1"/>
</dbReference>
<dbReference type="GO" id="GO:0044550">
    <property type="term" value="P:secondary metabolite biosynthetic process"/>
    <property type="evidence" value="ECO:0007669"/>
    <property type="project" value="TreeGrafter"/>
</dbReference>